<reference evidence="7 8" key="1">
    <citation type="journal article" date="2014" name="Nat. Genet.">
        <title>Genome sequence of the hot pepper provides insights into the evolution of pungency in Capsicum species.</title>
        <authorList>
            <person name="Kim S."/>
            <person name="Park M."/>
            <person name="Yeom S.I."/>
            <person name="Kim Y.M."/>
            <person name="Lee J.M."/>
            <person name="Lee H.A."/>
            <person name="Seo E."/>
            <person name="Choi J."/>
            <person name="Cheong K."/>
            <person name="Kim K.T."/>
            <person name="Jung K."/>
            <person name="Lee G.W."/>
            <person name="Oh S.K."/>
            <person name="Bae C."/>
            <person name="Kim S.B."/>
            <person name="Lee H.Y."/>
            <person name="Kim S.Y."/>
            <person name="Kim M.S."/>
            <person name="Kang B.C."/>
            <person name="Jo Y.D."/>
            <person name="Yang H.B."/>
            <person name="Jeong H.J."/>
            <person name="Kang W.H."/>
            <person name="Kwon J.K."/>
            <person name="Shin C."/>
            <person name="Lim J.Y."/>
            <person name="Park J.H."/>
            <person name="Huh J.H."/>
            <person name="Kim J.S."/>
            <person name="Kim B.D."/>
            <person name="Cohen O."/>
            <person name="Paran I."/>
            <person name="Suh M.C."/>
            <person name="Lee S.B."/>
            <person name="Kim Y.K."/>
            <person name="Shin Y."/>
            <person name="Noh S.J."/>
            <person name="Park J."/>
            <person name="Seo Y.S."/>
            <person name="Kwon S.Y."/>
            <person name="Kim H.A."/>
            <person name="Park J.M."/>
            <person name="Kim H.J."/>
            <person name="Choi S.B."/>
            <person name="Bosland P.W."/>
            <person name="Reeves G."/>
            <person name="Jo S.H."/>
            <person name="Lee B.W."/>
            <person name="Cho H.T."/>
            <person name="Choi H.S."/>
            <person name="Lee M.S."/>
            <person name="Yu Y."/>
            <person name="Do Choi Y."/>
            <person name="Park B.S."/>
            <person name="van Deynze A."/>
            <person name="Ashrafi H."/>
            <person name="Hill T."/>
            <person name="Kim W.T."/>
            <person name="Pai H.S."/>
            <person name="Ahn H.K."/>
            <person name="Yeam I."/>
            <person name="Giovannoni J.J."/>
            <person name="Rose J.K."/>
            <person name="Sorensen I."/>
            <person name="Lee S.J."/>
            <person name="Kim R.W."/>
            <person name="Choi I.Y."/>
            <person name="Choi B.S."/>
            <person name="Lim J.S."/>
            <person name="Lee Y.H."/>
            <person name="Choi D."/>
        </authorList>
    </citation>
    <scope>NUCLEOTIDE SEQUENCE [LARGE SCALE GENOMIC DNA]</scope>
    <source>
        <strain evidence="8">cv. CM334</strain>
    </source>
</reference>
<feature type="signal peptide" evidence="6">
    <location>
        <begin position="1"/>
        <end position="17"/>
    </location>
</feature>
<dbReference type="PANTHER" id="PTHR31232:SF172">
    <property type="entry name" value="S-PROTEIN HOMOLOG"/>
    <property type="match status" value="1"/>
</dbReference>
<dbReference type="Pfam" id="PF05938">
    <property type="entry name" value="Self-incomp_S1"/>
    <property type="match status" value="1"/>
</dbReference>
<keyword evidence="3 6" id="KW-0713">Self-incompatibility</keyword>
<dbReference type="GO" id="GO:0060320">
    <property type="term" value="P:rejection of self pollen"/>
    <property type="evidence" value="ECO:0007669"/>
    <property type="project" value="UniProtKB-KW"/>
</dbReference>
<evidence type="ECO:0000256" key="3">
    <source>
        <dbReference type="ARBA" id="ARBA00022471"/>
    </source>
</evidence>
<dbReference type="GO" id="GO:0005576">
    <property type="term" value="C:extracellular region"/>
    <property type="evidence" value="ECO:0007669"/>
    <property type="project" value="UniProtKB-SubCell"/>
</dbReference>
<evidence type="ECO:0000313" key="7">
    <source>
        <dbReference type="EMBL" id="PHT81242.1"/>
    </source>
</evidence>
<feature type="chain" id="PRO_5025090980" description="S-protein homolog" evidence="6">
    <location>
        <begin position="18"/>
        <end position="140"/>
    </location>
</feature>
<reference evidence="7 8" key="2">
    <citation type="journal article" date="2017" name="Genome Biol.">
        <title>New reference genome sequences of hot pepper reveal the massive evolution of plant disease-resistance genes by retroduplication.</title>
        <authorList>
            <person name="Kim S."/>
            <person name="Park J."/>
            <person name="Yeom S.I."/>
            <person name="Kim Y.M."/>
            <person name="Seo E."/>
            <person name="Kim K.T."/>
            <person name="Kim M.S."/>
            <person name="Lee J.M."/>
            <person name="Cheong K."/>
            <person name="Shin H.S."/>
            <person name="Kim S.B."/>
            <person name="Han K."/>
            <person name="Lee J."/>
            <person name="Park M."/>
            <person name="Lee H.A."/>
            <person name="Lee H.Y."/>
            <person name="Lee Y."/>
            <person name="Oh S."/>
            <person name="Lee J.H."/>
            <person name="Choi E."/>
            <person name="Choi E."/>
            <person name="Lee S.E."/>
            <person name="Jeon J."/>
            <person name="Kim H."/>
            <person name="Choi G."/>
            <person name="Song H."/>
            <person name="Lee J."/>
            <person name="Lee S.C."/>
            <person name="Kwon J.K."/>
            <person name="Lee H.Y."/>
            <person name="Koo N."/>
            <person name="Hong Y."/>
            <person name="Kim R.W."/>
            <person name="Kang W.H."/>
            <person name="Huh J.H."/>
            <person name="Kang B.C."/>
            <person name="Yang T.J."/>
            <person name="Lee Y.H."/>
            <person name="Bennetzen J.L."/>
            <person name="Choi D."/>
        </authorList>
    </citation>
    <scope>NUCLEOTIDE SEQUENCE [LARGE SCALE GENOMIC DNA]</scope>
    <source>
        <strain evidence="8">cv. CM334</strain>
    </source>
</reference>
<proteinExistence type="inferred from homology"/>
<evidence type="ECO:0000313" key="8">
    <source>
        <dbReference type="Proteomes" id="UP000222542"/>
    </source>
</evidence>
<organism evidence="7 8">
    <name type="scientific">Capsicum annuum</name>
    <name type="common">Capsicum pepper</name>
    <dbReference type="NCBI Taxonomy" id="4072"/>
    <lineage>
        <taxon>Eukaryota</taxon>
        <taxon>Viridiplantae</taxon>
        <taxon>Streptophyta</taxon>
        <taxon>Embryophyta</taxon>
        <taxon>Tracheophyta</taxon>
        <taxon>Spermatophyta</taxon>
        <taxon>Magnoliopsida</taxon>
        <taxon>eudicotyledons</taxon>
        <taxon>Gunneridae</taxon>
        <taxon>Pentapetalae</taxon>
        <taxon>asterids</taxon>
        <taxon>lamiids</taxon>
        <taxon>Solanales</taxon>
        <taxon>Solanaceae</taxon>
        <taxon>Solanoideae</taxon>
        <taxon>Capsiceae</taxon>
        <taxon>Capsicum</taxon>
    </lineage>
</organism>
<keyword evidence="8" id="KW-1185">Reference proteome</keyword>
<protein>
    <recommendedName>
        <fullName evidence="6">S-protein homolog</fullName>
    </recommendedName>
</protein>
<evidence type="ECO:0000256" key="1">
    <source>
        <dbReference type="ARBA" id="ARBA00004613"/>
    </source>
</evidence>
<comment type="caution">
    <text evidence="7">The sequence shown here is derived from an EMBL/GenBank/DDBJ whole genome shotgun (WGS) entry which is preliminary data.</text>
</comment>
<dbReference type="AlphaFoldDB" id="A0A2G2ZGX2"/>
<dbReference type="EMBL" id="AYRZ02000005">
    <property type="protein sequence ID" value="PHT81242.1"/>
    <property type="molecule type" value="Genomic_DNA"/>
</dbReference>
<comment type="similarity">
    <text evidence="2 6">Belongs to the plant self-incompatibility (S1) protein family.</text>
</comment>
<keyword evidence="4 6" id="KW-0964">Secreted</keyword>
<comment type="subcellular location">
    <subcellularLocation>
        <location evidence="1 6">Secreted</location>
    </subcellularLocation>
</comment>
<dbReference type="Gramene" id="PHT81242">
    <property type="protein sequence ID" value="PHT81242"/>
    <property type="gene ID" value="T459_14257"/>
</dbReference>
<dbReference type="InterPro" id="IPR010264">
    <property type="entry name" value="Self-incomp_S1"/>
</dbReference>
<name>A0A2G2ZGX2_CAPAN</name>
<keyword evidence="5 6" id="KW-0732">Signal</keyword>
<evidence type="ECO:0000256" key="4">
    <source>
        <dbReference type="ARBA" id="ARBA00022525"/>
    </source>
</evidence>
<evidence type="ECO:0000256" key="2">
    <source>
        <dbReference type="ARBA" id="ARBA00005581"/>
    </source>
</evidence>
<dbReference type="Proteomes" id="UP000222542">
    <property type="component" value="Unassembled WGS sequence"/>
</dbReference>
<dbReference type="PANTHER" id="PTHR31232">
    <property type="match status" value="1"/>
</dbReference>
<evidence type="ECO:0000256" key="6">
    <source>
        <dbReference type="RuleBase" id="RU367044"/>
    </source>
</evidence>
<evidence type="ECO:0000256" key="5">
    <source>
        <dbReference type="ARBA" id="ARBA00022729"/>
    </source>
</evidence>
<accession>A0A2G2ZGX2</accession>
<sequence length="140" mass="16991">INIFLLLLITPLDLSIAKCFFTTNIEVHIINKLPSNLLPLQINCKSKDDDLGYQRLAVDGDYHWRFCENFSESTLFYCDFQWGIKYKVFDVFNNPTSCLKDKRLTRNFLEYCKWEVRSDGFYLEQYNGTDYYMYKYWEWF</sequence>
<gene>
    <name evidence="7" type="ORF">T459_14257</name>
</gene>
<feature type="non-terminal residue" evidence="7">
    <location>
        <position position="1"/>
    </location>
</feature>
<dbReference type="OMA" id="CENFSES"/>